<keyword evidence="6" id="KW-0862">Zinc</keyword>
<evidence type="ECO:0000256" key="1">
    <source>
        <dbReference type="ARBA" id="ARBA00004123"/>
    </source>
</evidence>
<evidence type="ECO:0000256" key="2">
    <source>
        <dbReference type="ARBA" id="ARBA00010024"/>
    </source>
</evidence>
<dbReference type="InterPro" id="IPR000315">
    <property type="entry name" value="Znf_B-box"/>
</dbReference>
<gene>
    <name evidence="12" type="primary">COL13</name>
    <name evidence="12" type="ORF">KSP39_PZI004044</name>
</gene>
<keyword evidence="7 9" id="KW-0539">Nucleus</keyword>
<proteinExistence type="inferred from homology"/>
<dbReference type="GO" id="GO:0006355">
    <property type="term" value="P:regulation of DNA-templated transcription"/>
    <property type="evidence" value="ECO:0007669"/>
    <property type="project" value="UniProtKB-ARBA"/>
</dbReference>
<keyword evidence="5 8" id="KW-0863">Zinc-finger</keyword>
<dbReference type="GO" id="GO:0008270">
    <property type="term" value="F:zinc ion binding"/>
    <property type="evidence" value="ECO:0007669"/>
    <property type="project" value="UniProtKB-KW"/>
</dbReference>
<evidence type="ECO:0000256" key="8">
    <source>
        <dbReference type="PROSITE-ProRule" id="PRU00024"/>
    </source>
</evidence>
<dbReference type="CDD" id="cd19821">
    <property type="entry name" value="Bbox1_BBX-like"/>
    <property type="match status" value="1"/>
</dbReference>
<keyword evidence="4" id="KW-0677">Repeat</keyword>
<evidence type="ECO:0000313" key="12">
    <source>
        <dbReference type="EMBL" id="KAK8951415.1"/>
    </source>
</evidence>
<evidence type="ECO:0000256" key="3">
    <source>
        <dbReference type="ARBA" id="ARBA00022723"/>
    </source>
</evidence>
<keyword evidence="13" id="KW-1185">Reference proteome</keyword>
<name>A0AAP0GCF3_9ASPA</name>
<keyword evidence="3" id="KW-0479">Metal-binding</keyword>
<accession>A0AAP0GCF3</accession>
<reference evidence="12 13" key="1">
    <citation type="journal article" date="2022" name="Nat. Plants">
        <title>Genomes of leafy and leafless Platanthera orchids illuminate the evolution of mycoheterotrophy.</title>
        <authorList>
            <person name="Li M.H."/>
            <person name="Liu K.W."/>
            <person name="Li Z."/>
            <person name="Lu H.C."/>
            <person name="Ye Q.L."/>
            <person name="Zhang D."/>
            <person name="Wang J.Y."/>
            <person name="Li Y.F."/>
            <person name="Zhong Z.M."/>
            <person name="Liu X."/>
            <person name="Yu X."/>
            <person name="Liu D.K."/>
            <person name="Tu X.D."/>
            <person name="Liu B."/>
            <person name="Hao Y."/>
            <person name="Liao X.Y."/>
            <person name="Jiang Y.T."/>
            <person name="Sun W.H."/>
            <person name="Chen J."/>
            <person name="Chen Y.Q."/>
            <person name="Ai Y."/>
            <person name="Zhai J.W."/>
            <person name="Wu S.S."/>
            <person name="Zhou Z."/>
            <person name="Hsiao Y.Y."/>
            <person name="Wu W.L."/>
            <person name="Chen Y.Y."/>
            <person name="Lin Y.F."/>
            <person name="Hsu J.L."/>
            <person name="Li C.Y."/>
            <person name="Wang Z.W."/>
            <person name="Zhao X."/>
            <person name="Zhong W.Y."/>
            <person name="Ma X.K."/>
            <person name="Ma L."/>
            <person name="Huang J."/>
            <person name="Chen G.Z."/>
            <person name="Huang M.Z."/>
            <person name="Huang L."/>
            <person name="Peng D.H."/>
            <person name="Luo Y.B."/>
            <person name="Zou S.Q."/>
            <person name="Chen S.P."/>
            <person name="Lan S."/>
            <person name="Tsai W.C."/>
            <person name="Van de Peer Y."/>
            <person name="Liu Z.J."/>
        </authorList>
    </citation>
    <scope>NUCLEOTIDE SEQUENCE [LARGE SCALE GENOMIC DNA]</scope>
    <source>
        <strain evidence="12">Lor287</strain>
    </source>
</reference>
<dbReference type="PROSITE" id="PS51017">
    <property type="entry name" value="CCT"/>
    <property type="match status" value="1"/>
</dbReference>
<organism evidence="12 13">
    <name type="scientific">Platanthera zijinensis</name>
    <dbReference type="NCBI Taxonomy" id="2320716"/>
    <lineage>
        <taxon>Eukaryota</taxon>
        <taxon>Viridiplantae</taxon>
        <taxon>Streptophyta</taxon>
        <taxon>Embryophyta</taxon>
        <taxon>Tracheophyta</taxon>
        <taxon>Spermatophyta</taxon>
        <taxon>Magnoliopsida</taxon>
        <taxon>Liliopsida</taxon>
        <taxon>Asparagales</taxon>
        <taxon>Orchidaceae</taxon>
        <taxon>Orchidoideae</taxon>
        <taxon>Orchideae</taxon>
        <taxon>Orchidinae</taxon>
        <taxon>Platanthera</taxon>
    </lineage>
</organism>
<comment type="caution">
    <text evidence="12">The sequence shown here is derived from an EMBL/GenBank/DDBJ whole genome shotgun (WGS) entry which is preliminary data.</text>
</comment>
<dbReference type="PANTHER" id="PTHR31717:SF58">
    <property type="entry name" value="ZINC FINGER PROTEIN CONSTANS-LIKE 13"/>
    <property type="match status" value="1"/>
</dbReference>
<dbReference type="PANTHER" id="PTHR31717">
    <property type="entry name" value="ZINC FINGER PROTEIN CONSTANS-LIKE 10"/>
    <property type="match status" value="1"/>
</dbReference>
<evidence type="ECO:0000259" key="11">
    <source>
        <dbReference type="PROSITE" id="PS51017"/>
    </source>
</evidence>
<dbReference type="Pfam" id="PF06203">
    <property type="entry name" value="CCT"/>
    <property type="match status" value="1"/>
</dbReference>
<dbReference type="EMBL" id="JBBWWQ010000003">
    <property type="protein sequence ID" value="KAK8951415.1"/>
    <property type="molecule type" value="Genomic_DNA"/>
</dbReference>
<dbReference type="InterPro" id="IPR010402">
    <property type="entry name" value="CCT_domain"/>
</dbReference>
<evidence type="ECO:0000256" key="9">
    <source>
        <dbReference type="PROSITE-ProRule" id="PRU00357"/>
    </source>
</evidence>
<comment type="similarity">
    <text evidence="2">Belongs to the CONSTANS family.</text>
</comment>
<dbReference type="Pfam" id="PF00643">
    <property type="entry name" value="zf-B_box"/>
    <property type="match status" value="1"/>
</dbReference>
<dbReference type="GO" id="GO:0005634">
    <property type="term" value="C:nucleus"/>
    <property type="evidence" value="ECO:0007669"/>
    <property type="project" value="UniProtKB-SubCell"/>
</dbReference>
<dbReference type="PROSITE" id="PS50119">
    <property type="entry name" value="ZF_BBOX"/>
    <property type="match status" value="1"/>
</dbReference>
<feature type="domain" description="CCT" evidence="11">
    <location>
        <begin position="276"/>
        <end position="318"/>
    </location>
</feature>
<evidence type="ECO:0000256" key="7">
    <source>
        <dbReference type="ARBA" id="ARBA00023242"/>
    </source>
</evidence>
<evidence type="ECO:0000313" key="13">
    <source>
        <dbReference type="Proteomes" id="UP001418222"/>
    </source>
</evidence>
<dbReference type="Proteomes" id="UP001418222">
    <property type="component" value="Unassembled WGS sequence"/>
</dbReference>
<protein>
    <submittedName>
        <fullName evidence="12">Zinc finger protein CONSTANS-LIKE 13</fullName>
    </submittedName>
</protein>
<feature type="domain" description="B box-type" evidence="10">
    <location>
        <begin position="11"/>
        <end position="58"/>
    </location>
</feature>
<sequence length="324" mass="35811">MVSYCDADVDSDAVLCDFCSSEPAVVYCRADSARLCLSCDREVHAANTVSSGHSRSLLCDHCAAAPAAIFCPSPPHRLVLCSNCDFNAHQADNQRYDRHALDPFSGCPSGVFLAAALGVGDGKDTIPSQVEEDWDWETPHVFCWEDLILSPSTTPFHGYQAMGIPPPLKVSNSSCGKRKEEICRQIQQLIIGETAEVDDREEIEPIVESRLLPPENQVSFIQCNLNDNQMAVQNSAAASSQELKIGSSSLSNTTFTDSTMEAGSHVSLPPYEVPDRSSFISRYKEKRKARRYDKLIRYESRKTRADSRVRIKGRFAKANQVTNP</sequence>
<dbReference type="InterPro" id="IPR049808">
    <property type="entry name" value="CONSTANS-like_Bbox1"/>
</dbReference>
<evidence type="ECO:0000259" key="10">
    <source>
        <dbReference type="PROSITE" id="PS50119"/>
    </source>
</evidence>
<evidence type="ECO:0000256" key="5">
    <source>
        <dbReference type="ARBA" id="ARBA00022771"/>
    </source>
</evidence>
<evidence type="ECO:0000256" key="6">
    <source>
        <dbReference type="ARBA" id="ARBA00022833"/>
    </source>
</evidence>
<comment type="subcellular location">
    <subcellularLocation>
        <location evidence="1 9">Nucleus</location>
    </subcellularLocation>
</comment>
<dbReference type="SMART" id="SM00336">
    <property type="entry name" value="BBOX"/>
    <property type="match status" value="1"/>
</dbReference>
<evidence type="ECO:0000256" key="4">
    <source>
        <dbReference type="ARBA" id="ARBA00022737"/>
    </source>
</evidence>
<dbReference type="AlphaFoldDB" id="A0AAP0GCF3"/>